<evidence type="ECO:0000256" key="2">
    <source>
        <dbReference type="ARBA" id="ARBA00008142"/>
    </source>
</evidence>
<dbReference type="InterPro" id="IPR036850">
    <property type="entry name" value="NDK-like_dom_sf"/>
</dbReference>
<feature type="binding site" evidence="11">
    <location>
        <position position="12"/>
    </location>
    <ligand>
        <name>ATP</name>
        <dbReference type="ChEBI" id="CHEBI:30616"/>
    </ligand>
</feature>
<dbReference type="NCBIfam" id="NF001908">
    <property type="entry name" value="PRK00668.1"/>
    <property type="match status" value="1"/>
</dbReference>
<dbReference type="Proteomes" id="UP000051269">
    <property type="component" value="Unassembled WGS sequence"/>
</dbReference>
<keyword evidence="8 13" id="KW-0067">ATP-binding</keyword>
<feature type="active site" description="Pros-phosphohistidine intermediate" evidence="11">
    <location>
        <position position="118"/>
    </location>
</feature>
<feature type="binding site" evidence="11">
    <location>
        <position position="88"/>
    </location>
    <ligand>
        <name>ATP</name>
        <dbReference type="ChEBI" id="CHEBI:30616"/>
    </ligand>
</feature>
<keyword evidence="4 13" id="KW-0808">Transferase</keyword>
<dbReference type="GO" id="GO:0005524">
    <property type="term" value="F:ATP binding"/>
    <property type="evidence" value="ECO:0007669"/>
    <property type="project" value="UniProtKB-KW"/>
</dbReference>
<dbReference type="EMBL" id="LIBO01000096">
    <property type="protein sequence ID" value="KRO62314.1"/>
    <property type="molecule type" value="Genomic_DNA"/>
</dbReference>
<feature type="binding site" evidence="11">
    <location>
        <position position="94"/>
    </location>
    <ligand>
        <name>ATP</name>
        <dbReference type="ChEBI" id="CHEBI:30616"/>
    </ligand>
</feature>
<comment type="cofactor">
    <cofactor evidence="1">
        <name>Mg(2+)</name>
        <dbReference type="ChEBI" id="CHEBI:18420"/>
    </cofactor>
</comment>
<dbReference type="Pfam" id="PF00334">
    <property type="entry name" value="NDK"/>
    <property type="match status" value="1"/>
</dbReference>
<evidence type="ECO:0000256" key="4">
    <source>
        <dbReference type="ARBA" id="ARBA00022679"/>
    </source>
</evidence>
<evidence type="ECO:0000256" key="11">
    <source>
        <dbReference type="PROSITE-ProRule" id="PRU00706"/>
    </source>
</evidence>
<feature type="binding site" evidence="11">
    <location>
        <position position="105"/>
    </location>
    <ligand>
        <name>ATP</name>
        <dbReference type="ChEBI" id="CHEBI:30616"/>
    </ligand>
</feature>
<dbReference type="PRINTS" id="PR01243">
    <property type="entry name" value="NUCDPKINASE"/>
</dbReference>
<feature type="binding site" evidence="11">
    <location>
        <position position="115"/>
    </location>
    <ligand>
        <name>ATP</name>
        <dbReference type="ChEBI" id="CHEBI:30616"/>
    </ligand>
</feature>
<sequence length="141" mass="15394">MKTIETTLILVKPDAVAEGLTGQVLHRLESNGLKILNCRMLRLNAALLQEHYAHLSHLPFFPEIEKFMSSGPVVAVALSGENAIARVRDLLGPTDSTKAPKGTIRGDLGKDKMHNVLHASDSPETAQAELRRFFGSTEPKV</sequence>
<keyword evidence="6 13" id="KW-0547">Nucleotide-binding</keyword>
<dbReference type="FunFam" id="3.30.70.141:FF:000017">
    <property type="entry name" value="Nucleoside diphosphate kinase"/>
    <property type="match status" value="1"/>
</dbReference>
<dbReference type="CDD" id="cd04413">
    <property type="entry name" value="NDPk_I"/>
    <property type="match status" value="1"/>
</dbReference>
<keyword evidence="5" id="KW-0479">Metal-binding</keyword>
<dbReference type="GO" id="GO:0006241">
    <property type="term" value="P:CTP biosynthetic process"/>
    <property type="evidence" value="ECO:0007669"/>
    <property type="project" value="InterPro"/>
</dbReference>
<evidence type="ECO:0000256" key="10">
    <source>
        <dbReference type="ARBA" id="ARBA00023080"/>
    </source>
</evidence>
<keyword evidence="7 13" id="KW-0418">Kinase</keyword>
<dbReference type="GO" id="GO:0006183">
    <property type="term" value="P:GTP biosynthetic process"/>
    <property type="evidence" value="ECO:0007669"/>
    <property type="project" value="InterPro"/>
</dbReference>
<comment type="caution">
    <text evidence="15">The sequence shown here is derived from an EMBL/GenBank/DDBJ whole genome shotgun (WGS) entry which is preliminary data.</text>
</comment>
<evidence type="ECO:0000256" key="7">
    <source>
        <dbReference type="ARBA" id="ARBA00022777"/>
    </source>
</evidence>
<dbReference type="EC" id="2.7.4.6" evidence="13"/>
<evidence type="ECO:0000256" key="9">
    <source>
        <dbReference type="ARBA" id="ARBA00022842"/>
    </source>
</evidence>
<evidence type="ECO:0000256" key="13">
    <source>
        <dbReference type="RuleBase" id="RU004013"/>
    </source>
</evidence>
<evidence type="ECO:0000259" key="14">
    <source>
        <dbReference type="SMART" id="SM00562"/>
    </source>
</evidence>
<evidence type="ECO:0000256" key="6">
    <source>
        <dbReference type="ARBA" id="ARBA00022741"/>
    </source>
</evidence>
<comment type="similarity">
    <text evidence="2 11 12">Belongs to the NDK family.</text>
</comment>
<accession>A0A0R2RQ94</accession>
<evidence type="ECO:0000313" key="15">
    <source>
        <dbReference type="EMBL" id="KRO62314.1"/>
    </source>
</evidence>
<reference evidence="15 16" key="1">
    <citation type="submission" date="2015-10" db="EMBL/GenBank/DDBJ databases">
        <title>Metagenome-Assembled Genomes uncover a global brackish microbiome.</title>
        <authorList>
            <person name="Hugerth L.W."/>
            <person name="Larsson J."/>
            <person name="Alneberg J."/>
            <person name="Lindh M.V."/>
            <person name="Legrand C."/>
            <person name="Pinhassi J."/>
            <person name="Andersson A.F."/>
        </authorList>
    </citation>
    <scope>NUCLEOTIDE SEQUENCE [LARGE SCALE GENOMIC DNA]</scope>
    <source>
        <strain evidence="15">BACL18 MAG-120507-bin52</strain>
    </source>
</reference>
<dbReference type="InterPro" id="IPR034907">
    <property type="entry name" value="NDK-like_dom"/>
</dbReference>
<keyword evidence="9" id="KW-0460">Magnesium</keyword>
<organism evidence="15 16">
    <name type="scientific">Verrucomicrobia subdivision 6 bacterium BACL9 MAG-120507-bin52</name>
    <dbReference type="NCBI Taxonomy" id="1655590"/>
    <lineage>
        <taxon>Bacteria</taxon>
        <taxon>Pseudomonadati</taxon>
        <taxon>Verrucomicrobiota</taxon>
        <taxon>Verrucomicrobiia</taxon>
        <taxon>Verrucomicrobiales</taxon>
        <taxon>Verrucomicrobia subdivision 6</taxon>
    </lineage>
</organism>
<dbReference type="GO" id="GO:0046872">
    <property type="term" value="F:metal ion binding"/>
    <property type="evidence" value="ECO:0007669"/>
    <property type="project" value="UniProtKB-KW"/>
</dbReference>
<dbReference type="AlphaFoldDB" id="A0A0R2RQ94"/>
<keyword evidence="3" id="KW-0597">Phosphoprotein</keyword>
<evidence type="ECO:0000256" key="8">
    <source>
        <dbReference type="ARBA" id="ARBA00022840"/>
    </source>
</evidence>
<keyword evidence="10" id="KW-0546">Nucleotide metabolism</keyword>
<protein>
    <recommendedName>
        <fullName evidence="13">Nucleoside diphosphate kinase</fullName>
        <ecNumber evidence="13">2.7.4.6</ecNumber>
    </recommendedName>
</protein>
<comment type="catalytic activity">
    <reaction evidence="13">
        <text>a 2'-deoxyribonucleoside 5'-diphosphate + ATP = a 2'-deoxyribonucleoside 5'-triphosphate + ADP</text>
        <dbReference type="Rhea" id="RHEA:44640"/>
        <dbReference type="ChEBI" id="CHEBI:30616"/>
        <dbReference type="ChEBI" id="CHEBI:61560"/>
        <dbReference type="ChEBI" id="CHEBI:73316"/>
        <dbReference type="ChEBI" id="CHEBI:456216"/>
        <dbReference type="EC" id="2.7.4.6"/>
    </reaction>
</comment>
<dbReference type="GO" id="GO:0004550">
    <property type="term" value="F:nucleoside diphosphate kinase activity"/>
    <property type="evidence" value="ECO:0007669"/>
    <property type="project" value="UniProtKB-EC"/>
</dbReference>
<proteinExistence type="inferred from homology"/>
<dbReference type="InterPro" id="IPR001564">
    <property type="entry name" value="Nucleoside_diP_kinase"/>
</dbReference>
<feature type="binding site" evidence="11">
    <location>
        <position position="60"/>
    </location>
    <ligand>
        <name>ATP</name>
        <dbReference type="ChEBI" id="CHEBI:30616"/>
    </ligand>
</feature>
<dbReference type="SMART" id="SM00562">
    <property type="entry name" value="NDK"/>
    <property type="match status" value="1"/>
</dbReference>
<evidence type="ECO:0000256" key="1">
    <source>
        <dbReference type="ARBA" id="ARBA00001946"/>
    </source>
</evidence>
<feature type="domain" description="Nucleoside diphosphate kinase-like" evidence="14">
    <location>
        <begin position="4"/>
        <end position="141"/>
    </location>
</feature>
<dbReference type="GO" id="GO:0006228">
    <property type="term" value="P:UTP biosynthetic process"/>
    <property type="evidence" value="ECO:0007669"/>
    <property type="project" value="InterPro"/>
</dbReference>
<dbReference type="PROSITE" id="PS00469">
    <property type="entry name" value="NDPK"/>
    <property type="match status" value="1"/>
</dbReference>
<name>A0A0R2RQ94_9BACT</name>
<evidence type="ECO:0000256" key="3">
    <source>
        <dbReference type="ARBA" id="ARBA00022553"/>
    </source>
</evidence>
<dbReference type="SUPFAM" id="SSF54919">
    <property type="entry name" value="Nucleoside diphosphate kinase, NDK"/>
    <property type="match status" value="1"/>
</dbReference>
<dbReference type="PANTHER" id="PTHR11349">
    <property type="entry name" value="NUCLEOSIDE DIPHOSPHATE KINASE"/>
    <property type="match status" value="1"/>
</dbReference>
<dbReference type="Gene3D" id="3.30.70.141">
    <property type="entry name" value="Nucleoside diphosphate kinase-like domain"/>
    <property type="match status" value="1"/>
</dbReference>
<evidence type="ECO:0000256" key="5">
    <source>
        <dbReference type="ARBA" id="ARBA00022723"/>
    </source>
</evidence>
<dbReference type="PROSITE" id="PS51374">
    <property type="entry name" value="NDPK_LIKE"/>
    <property type="match status" value="1"/>
</dbReference>
<evidence type="ECO:0000313" key="16">
    <source>
        <dbReference type="Proteomes" id="UP000051269"/>
    </source>
</evidence>
<gene>
    <name evidence="15" type="ORF">ABR82_03410</name>
</gene>
<dbReference type="InterPro" id="IPR023005">
    <property type="entry name" value="Nucleoside_diP_kinase_AS"/>
</dbReference>
<evidence type="ECO:0000256" key="12">
    <source>
        <dbReference type="RuleBase" id="RU004011"/>
    </source>
</evidence>